<dbReference type="SUPFAM" id="SSF53850">
    <property type="entry name" value="Periplasmic binding protein-like II"/>
    <property type="match status" value="1"/>
</dbReference>
<keyword evidence="3" id="KW-1185">Reference proteome</keyword>
<reference evidence="2 3" key="1">
    <citation type="submission" date="2024-02" db="EMBL/GenBank/DDBJ databases">
        <title>The Genome Sequence of Enterococcus sp. DIV0159.</title>
        <authorList>
            <person name="Earl A."/>
            <person name="Manson A."/>
            <person name="Gilmore M."/>
            <person name="Sanders J."/>
            <person name="Shea T."/>
            <person name="Howe W."/>
            <person name="Livny J."/>
            <person name="Cuomo C."/>
            <person name="Neafsey D."/>
            <person name="Birren B."/>
        </authorList>
    </citation>
    <scope>NUCLEOTIDE SEQUENCE [LARGE SCALE GENOMIC DNA]</scope>
    <source>
        <strain evidence="2 3">665A</strain>
    </source>
</reference>
<protein>
    <recommendedName>
        <fullName evidence="4">Sugar ABC transporter substrate-binding protein</fullName>
    </recommendedName>
</protein>
<evidence type="ECO:0000313" key="2">
    <source>
        <dbReference type="EMBL" id="MEO1771140.1"/>
    </source>
</evidence>
<dbReference type="InterPro" id="IPR006059">
    <property type="entry name" value="SBP"/>
</dbReference>
<dbReference type="PANTHER" id="PTHR43649:SF12">
    <property type="entry name" value="DIACETYLCHITOBIOSE BINDING PROTEIN DASA"/>
    <property type="match status" value="1"/>
</dbReference>
<dbReference type="PANTHER" id="PTHR43649">
    <property type="entry name" value="ARABINOSE-BINDING PROTEIN-RELATED"/>
    <property type="match status" value="1"/>
</dbReference>
<dbReference type="EMBL" id="JAFREL020000002">
    <property type="protein sequence ID" value="MEO1771140.1"/>
    <property type="molecule type" value="Genomic_DNA"/>
</dbReference>
<comment type="caution">
    <text evidence="2">The sequence shown here is derived from an EMBL/GenBank/DDBJ whole genome shotgun (WGS) entry which is preliminary data.</text>
</comment>
<sequence length="424" mass="48427">MNKKKKFLLSMLLGTFLFFCSSCSFSNDTSKDKKTIEMWTAYTEGQPTEKITKKFIKEFEKETGYVVNHTNFTYDMMHDKILASAAGRNVPDLVWGLPEFVGEFNSMNILDDITDEFDNWSEKKYFAQSVVDAMTVGDKVVGIPYEATVRAYLVHDKAFEDGSYQIPETWEDLLKMSDFKNESGKYPYSIAGKGVRCPQEMIVYFAQYGLEIAEDQGDGKFKNTWLESDDDTNKAIKVFEFYKQLVRKGIVSPHSANWGWEETDENFATGISSSYVTGNWLQEREKSNTKEMQDVSIQPIPRPEKGKNATYLEAKPLLVLKGAKNRKGAIELAKVLASKSYQSQAFQDRSPRNDVFTDTKWDTEYKKLMDNSISFPPVTLSNISQNMIDALAKALQEDMSSKEVVRWLSHEINQSLKENGEYGD</sequence>
<dbReference type="InterPro" id="IPR050490">
    <property type="entry name" value="Bact_solute-bd_prot1"/>
</dbReference>
<evidence type="ECO:0000256" key="1">
    <source>
        <dbReference type="SAM" id="SignalP"/>
    </source>
</evidence>
<dbReference type="Pfam" id="PF13416">
    <property type="entry name" value="SBP_bac_8"/>
    <property type="match status" value="1"/>
</dbReference>
<feature type="chain" id="PRO_5046199823" description="Sugar ABC transporter substrate-binding protein" evidence="1">
    <location>
        <begin position="27"/>
        <end position="424"/>
    </location>
</feature>
<dbReference type="Gene3D" id="3.40.190.10">
    <property type="entry name" value="Periplasmic binding protein-like II"/>
    <property type="match status" value="1"/>
</dbReference>
<dbReference type="Proteomes" id="UP000664357">
    <property type="component" value="Unassembled WGS sequence"/>
</dbReference>
<name>A0ABV0ET84_9ENTE</name>
<gene>
    <name evidence="2" type="ORF">JZO67_003115</name>
</gene>
<evidence type="ECO:0008006" key="4">
    <source>
        <dbReference type="Google" id="ProtNLM"/>
    </source>
</evidence>
<organism evidence="2 3">
    <name type="scientific">Candidatus Enterococcus ferrettii</name>
    <dbReference type="NCBI Taxonomy" id="2815324"/>
    <lineage>
        <taxon>Bacteria</taxon>
        <taxon>Bacillati</taxon>
        <taxon>Bacillota</taxon>
        <taxon>Bacilli</taxon>
        <taxon>Lactobacillales</taxon>
        <taxon>Enterococcaceae</taxon>
        <taxon>Enterococcus</taxon>
    </lineage>
</organism>
<accession>A0ABV0ET84</accession>
<feature type="signal peptide" evidence="1">
    <location>
        <begin position="1"/>
        <end position="26"/>
    </location>
</feature>
<proteinExistence type="predicted"/>
<evidence type="ECO:0000313" key="3">
    <source>
        <dbReference type="Proteomes" id="UP000664357"/>
    </source>
</evidence>
<keyword evidence="1" id="KW-0732">Signal</keyword>
<dbReference type="RefSeq" id="WP_207702239.1">
    <property type="nucleotide sequence ID" value="NZ_JAFREL020000002.1"/>
</dbReference>